<evidence type="ECO:0000313" key="2">
    <source>
        <dbReference type="Proteomes" id="UP001320706"/>
    </source>
</evidence>
<name>A0ACC3S4S2_9PEZI</name>
<comment type="caution">
    <text evidence="1">The sequence shown here is derived from an EMBL/GenBank/DDBJ whole genome shotgun (WGS) entry which is preliminary data.</text>
</comment>
<proteinExistence type="predicted"/>
<accession>A0ACC3S4S2</accession>
<reference evidence="1" key="1">
    <citation type="submission" date="2024-02" db="EMBL/GenBank/DDBJ databases">
        <title>Metagenome Assembled Genome of Zalaria obscura JY119.</title>
        <authorList>
            <person name="Vighnesh L."/>
            <person name="Jagadeeshwari U."/>
            <person name="Venkata Ramana C."/>
            <person name="Sasikala C."/>
        </authorList>
    </citation>
    <scope>NUCLEOTIDE SEQUENCE</scope>
    <source>
        <strain evidence="1">JY119</strain>
    </source>
</reference>
<evidence type="ECO:0000313" key="1">
    <source>
        <dbReference type="EMBL" id="KAK8196568.1"/>
    </source>
</evidence>
<gene>
    <name evidence="1" type="ORF">M8818_006733</name>
</gene>
<sequence length="336" mass="35030">MNAEVRKPEEGLTSTLQVGMQDEAWTPVLRCLGRHAKKYTLAIGCSMKLQLPSASPHRFYRYNFNCHLYSGAGSLYIIPYRSIRLSTQLSAENIVFKISANSHTTYLTASVTPTSSPPKGVSTHTSLPTPTMRYAYLPTTLLWTLLTLTFASLTTASIFFPFQSLFDTQPTNQTSPNLSTPIPELFKRQYNPTSCPSGYANNCGGLGNSALCCYSTATCTTDQGGNLACCRSGAACTGYVSQTVTGDETGAGAAAATTTTSKGLLGSSTTAAGVVTSTVTGGATATDTSTDTTGGFIIAGTSTVQTLGSGSGGVRRAEMVSSNPVRDAEGGDADGL</sequence>
<keyword evidence="2" id="KW-1185">Reference proteome</keyword>
<dbReference type="EMBL" id="JAMKPW020000041">
    <property type="protein sequence ID" value="KAK8196568.1"/>
    <property type="molecule type" value="Genomic_DNA"/>
</dbReference>
<organism evidence="1 2">
    <name type="scientific">Zalaria obscura</name>
    <dbReference type="NCBI Taxonomy" id="2024903"/>
    <lineage>
        <taxon>Eukaryota</taxon>
        <taxon>Fungi</taxon>
        <taxon>Dikarya</taxon>
        <taxon>Ascomycota</taxon>
        <taxon>Pezizomycotina</taxon>
        <taxon>Dothideomycetes</taxon>
        <taxon>Dothideomycetidae</taxon>
        <taxon>Dothideales</taxon>
        <taxon>Zalariaceae</taxon>
        <taxon>Zalaria</taxon>
    </lineage>
</organism>
<protein>
    <submittedName>
        <fullName evidence="1">Uncharacterized protein</fullName>
    </submittedName>
</protein>
<dbReference type="Proteomes" id="UP001320706">
    <property type="component" value="Unassembled WGS sequence"/>
</dbReference>